<evidence type="ECO:0008006" key="4">
    <source>
        <dbReference type="Google" id="ProtNLM"/>
    </source>
</evidence>
<dbReference type="EMBL" id="JAUFQC010000001">
    <property type="protein sequence ID" value="MDN3609894.1"/>
    <property type="molecule type" value="Genomic_DNA"/>
</dbReference>
<accession>A0ABT8BT90</accession>
<keyword evidence="3" id="KW-1185">Reference proteome</keyword>
<dbReference type="SUPFAM" id="SSF53850">
    <property type="entry name" value="Periplasmic binding protein-like II"/>
    <property type="match status" value="1"/>
</dbReference>
<organism evidence="2 3">
    <name type="scientific">Vibrio ostreicida</name>
    <dbReference type="NCBI Taxonomy" id="526588"/>
    <lineage>
        <taxon>Bacteria</taxon>
        <taxon>Pseudomonadati</taxon>
        <taxon>Pseudomonadota</taxon>
        <taxon>Gammaproteobacteria</taxon>
        <taxon>Vibrionales</taxon>
        <taxon>Vibrionaceae</taxon>
        <taxon>Vibrio</taxon>
    </lineage>
</organism>
<reference evidence="3" key="1">
    <citation type="journal article" date="2019" name="Int. J. Syst. Evol. Microbiol.">
        <title>The Global Catalogue of Microorganisms (GCM) 10K type strain sequencing project: providing services to taxonomists for standard genome sequencing and annotation.</title>
        <authorList>
            <consortium name="The Broad Institute Genomics Platform"/>
            <consortium name="The Broad Institute Genome Sequencing Center for Infectious Disease"/>
            <person name="Wu L."/>
            <person name="Ma J."/>
        </authorList>
    </citation>
    <scope>NUCLEOTIDE SEQUENCE [LARGE SCALE GENOMIC DNA]</scope>
    <source>
        <strain evidence="3">CECT 7398</strain>
    </source>
</reference>
<gene>
    <name evidence="2" type="ORF">QWZ16_09305</name>
</gene>
<sequence length="272" mass="31256">MIARNYLWLFLMTLLCGSTQVLALEDIELTLPSQVDGGHAFYHELLYQSLQADGYKVIIEIPKEHIPQKRAKKMVSMGQLSLTWLIATAERNKQFVPVRVPLTNGLIGKRVALIPPELQTKFDSINNLKDLKNSGLIAGMGINWFDVDVWQSNQLPVYIQDGEWRSLYSKLTSTGFVNYFPRGMIEVLNEAKQNPHLAVEQRLLLVYQKDFYFYLSPQFAHYQSILEKALLNAQQSGLMERLVKKYWQTTFEQLKPEGRVVIELALPEHGSQ</sequence>
<name>A0ABT8BT90_9VIBR</name>
<protein>
    <recommendedName>
        <fullName evidence="4">Solute-binding protein family 3/N-terminal domain-containing protein</fullName>
    </recommendedName>
</protein>
<feature type="chain" id="PRO_5045487223" description="Solute-binding protein family 3/N-terminal domain-containing protein" evidence="1">
    <location>
        <begin position="24"/>
        <end position="272"/>
    </location>
</feature>
<keyword evidence="1" id="KW-0732">Signal</keyword>
<evidence type="ECO:0000313" key="2">
    <source>
        <dbReference type="EMBL" id="MDN3609894.1"/>
    </source>
</evidence>
<evidence type="ECO:0000256" key="1">
    <source>
        <dbReference type="SAM" id="SignalP"/>
    </source>
</evidence>
<evidence type="ECO:0000313" key="3">
    <source>
        <dbReference type="Proteomes" id="UP001238540"/>
    </source>
</evidence>
<dbReference type="RefSeq" id="WP_076587696.1">
    <property type="nucleotide sequence ID" value="NZ_JABEYA020000012.1"/>
</dbReference>
<feature type="signal peptide" evidence="1">
    <location>
        <begin position="1"/>
        <end position="23"/>
    </location>
</feature>
<dbReference type="Proteomes" id="UP001238540">
    <property type="component" value="Unassembled WGS sequence"/>
</dbReference>
<comment type="caution">
    <text evidence="2">The sequence shown here is derived from an EMBL/GenBank/DDBJ whole genome shotgun (WGS) entry which is preliminary data.</text>
</comment>
<proteinExistence type="predicted"/>